<dbReference type="GO" id="GO:0004638">
    <property type="term" value="F:phosphoribosylaminoimidazole carboxylase activity"/>
    <property type="evidence" value="ECO:0007669"/>
    <property type="project" value="InterPro"/>
</dbReference>
<evidence type="ECO:0000313" key="7">
    <source>
        <dbReference type="EMBL" id="VEG75910.1"/>
    </source>
</evidence>
<dbReference type="GO" id="GO:0034028">
    <property type="term" value="F:5-(carboxyamino)imidazole ribonucleotide synthase activity"/>
    <property type="evidence" value="ECO:0007669"/>
    <property type="project" value="UniProtKB-UniRule"/>
</dbReference>
<dbReference type="GO" id="GO:0005524">
    <property type="term" value="F:ATP binding"/>
    <property type="evidence" value="ECO:0007669"/>
    <property type="project" value="UniProtKB-UniRule"/>
</dbReference>
<keyword evidence="1 4" id="KW-0547">Nucleotide-binding</keyword>
<dbReference type="GO" id="GO:0046872">
    <property type="term" value="F:metal ion binding"/>
    <property type="evidence" value="ECO:0007669"/>
    <property type="project" value="InterPro"/>
</dbReference>
<evidence type="ECO:0000256" key="2">
    <source>
        <dbReference type="ARBA" id="ARBA00022755"/>
    </source>
</evidence>
<comment type="catalytic activity">
    <reaction evidence="4">
        <text>5-amino-1-(5-phospho-beta-D-ribosyl)imidazole + hydrogencarbonate + ATP = 5-carboxyamino-1-(5-phospho-D-ribosyl)imidazole + ADP + phosphate + 2 H(+)</text>
        <dbReference type="Rhea" id="RHEA:19317"/>
        <dbReference type="ChEBI" id="CHEBI:15378"/>
        <dbReference type="ChEBI" id="CHEBI:17544"/>
        <dbReference type="ChEBI" id="CHEBI:30616"/>
        <dbReference type="ChEBI" id="CHEBI:43474"/>
        <dbReference type="ChEBI" id="CHEBI:58730"/>
        <dbReference type="ChEBI" id="CHEBI:137981"/>
        <dbReference type="ChEBI" id="CHEBI:456216"/>
        <dbReference type="EC" id="6.3.4.18"/>
    </reaction>
</comment>
<dbReference type="AlphaFoldDB" id="A0A448KG88"/>
<sequence length="448" mass="45493">MVGGGQLARMMQEEASALGLGLRVLVEAADGSAGQVTVDAPVGAADDEAAVRALVDGAQVLTFEHEHQDSALLETLQGEGVSVQPTPRALELARDKLAMRRAMEAAGLPQPAWAQVAGSAEQMAEAIASFAAEHGWPVVLKTPRGGYDGHGVLLVHGREALEEGEAASWLAAVAAAGAVGSQAAAETGSQFEAASAAGSPDPDGQQGSADRQGPAGEPAQAPSAGGGGSLGGGAVSSLLVEQAIPFTRELAVLIARSPSGQVEAWPVAQTLQENGMCAEVIAPAPGLDSGAADEAEAIGREVAERFGVTGVLAVELFAVERFGEPTRLYINELAMRPHNSGHWTQDGAVTSQFAQHLRAVLDLPLGSGAAVAPTTVMVNVIGGAGQPGQGAVARAMAAEPAASIHLYGKDWRPGRKLGHVSMALDDPHRAGEAIERLREVAAILGGQA</sequence>
<keyword evidence="2 4" id="KW-0658">Purine biosynthesis</keyword>
<feature type="domain" description="ATP-grasp" evidence="6">
    <location>
        <begin position="100"/>
        <end position="361"/>
    </location>
</feature>
<reference evidence="7 8" key="1">
    <citation type="submission" date="2018-12" db="EMBL/GenBank/DDBJ databases">
        <authorList>
            <consortium name="Pathogen Informatics"/>
        </authorList>
    </citation>
    <scope>NUCLEOTIDE SEQUENCE [LARGE SCALE GENOMIC DNA]</scope>
    <source>
        <strain evidence="7 8">NCTC11923</strain>
    </source>
</reference>
<evidence type="ECO:0000256" key="4">
    <source>
        <dbReference type="HAMAP-Rule" id="MF_01928"/>
    </source>
</evidence>
<feature type="binding site" evidence="4">
    <location>
        <position position="96"/>
    </location>
    <ligand>
        <name>ATP</name>
        <dbReference type="ChEBI" id="CHEBI:30616"/>
    </ligand>
</feature>
<dbReference type="InterPro" id="IPR054350">
    <property type="entry name" value="PurT/PurK_preATP-grasp"/>
</dbReference>
<evidence type="ECO:0000256" key="1">
    <source>
        <dbReference type="ARBA" id="ARBA00022741"/>
    </source>
</evidence>
<comment type="function">
    <text evidence="4">Catalyzes the ATP-dependent conversion of 5-aminoimidazole ribonucleotide (AIR) and HCO(3)(-) to N5-carboxyaminoimidazole ribonucleotide (N5-CAIR).</text>
</comment>
<feature type="compositionally biased region" description="Low complexity" evidence="5">
    <location>
        <begin position="212"/>
        <end position="223"/>
    </location>
</feature>
<name>A0A448KG88_9ACTO</name>
<dbReference type="SUPFAM" id="SSF56059">
    <property type="entry name" value="Glutathione synthetase ATP-binding domain-like"/>
    <property type="match status" value="2"/>
</dbReference>
<dbReference type="PROSITE" id="PS50975">
    <property type="entry name" value="ATP_GRASP"/>
    <property type="match status" value="1"/>
</dbReference>
<evidence type="ECO:0000256" key="5">
    <source>
        <dbReference type="SAM" id="MobiDB-lite"/>
    </source>
</evidence>
<dbReference type="STRING" id="1278298.GCA_000428685_00872"/>
<comment type="pathway">
    <text evidence="4">Purine metabolism; IMP biosynthesis via de novo pathway; 5-amino-1-(5-phospho-D-ribosyl)imidazole-4-carboxylate from 5-amino-1-(5-phospho-D-ribosyl)imidazole (N5-CAIR route): step 1/2.</text>
</comment>
<protein>
    <recommendedName>
        <fullName evidence="4">N5-carboxyaminoimidazole ribonucleotide synthase</fullName>
        <shortName evidence="4">N5-CAIR synthase</shortName>
        <ecNumber evidence="4">6.3.4.18</ecNumber>
    </recommendedName>
    <alternativeName>
        <fullName evidence="4">5-(carboxyamino)imidazole ribonucleotide synthetase</fullName>
    </alternativeName>
</protein>
<dbReference type="InterPro" id="IPR013815">
    <property type="entry name" value="ATP_grasp_subdomain_1"/>
</dbReference>
<feature type="binding site" evidence="4">
    <location>
        <begin position="331"/>
        <end position="332"/>
    </location>
    <ligand>
        <name>ATP</name>
        <dbReference type="ChEBI" id="CHEBI:30616"/>
    </ligand>
</feature>
<dbReference type="InterPro" id="IPR003135">
    <property type="entry name" value="ATP-grasp_carboxylate-amine"/>
</dbReference>
<comment type="similarity">
    <text evidence="4">Belongs to the PurK/PurT family.</text>
</comment>
<dbReference type="UniPathway" id="UPA00074">
    <property type="reaction ID" value="UER00942"/>
</dbReference>
<dbReference type="Proteomes" id="UP000276899">
    <property type="component" value="Chromosome"/>
</dbReference>
<dbReference type="SUPFAM" id="SSF52440">
    <property type="entry name" value="PreATP-grasp domain"/>
    <property type="match status" value="1"/>
</dbReference>
<dbReference type="PANTHER" id="PTHR11609:SF5">
    <property type="entry name" value="PHOSPHORIBOSYLAMINOIMIDAZOLE CARBOXYLASE"/>
    <property type="match status" value="1"/>
</dbReference>
<evidence type="ECO:0000256" key="3">
    <source>
        <dbReference type="ARBA" id="ARBA00022840"/>
    </source>
</evidence>
<feature type="binding site" evidence="4">
    <location>
        <begin position="241"/>
        <end position="244"/>
    </location>
    <ligand>
        <name>ATP</name>
        <dbReference type="ChEBI" id="CHEBI:30616"/>
    </ligand>
</feature>
<feature type="region of interest" description="Disordered" evidence="5">
    <location>
        <begin position="190"/>
        <end position="228"/>
    </location>
</feature>
<dbReference type="Pfam" id="PF17769">
    <property type="entry name" value="PurK_C"/>
    <property type="match status" value="1"/>
</dbReference>
<dbReference type="InterPro" id="IPR005875">
    <property type="entry name" value="PurK"/>
</dbReference>
<dbReference type="GO" id="GO:0006189">
    <property type="term" value="P:'de novo' IMP biosynthetic process"/>
    <property type="evidence" value="ECO:0007669"/>
    <property type="project" value="UniProtKB-UniRule"/>
</dbReference>
<dbReference type="Gene3D" id="3.30.1490.20">
    <property type="entry name" value="ATP-grasp fold, A domain"/>
    <property type="match status" value="1"/>
</dbReference>
<proteinExistence type="inferred from homology"/>
<gene>
    <name evidence="4 7" type="primary">purK</name>
    <name evidence="7" type="ORF">NCTC11923_02588</name>
</gene>
<dbReference type="HAMAP" id="MF_01928">
    <property type="entry name" value="PurK"/>
    <property type="match status" value="1"/>
</dbReference>
<dbReference type="SUPFAM" id="SSF51246">
    <property type="entry name" value="Rudiment single hybrid motif"/>
    <property type="match status" value="1"/>
</dbReference>
<dbReference type="Pfam" id="PF22660">
    <property type="entry name" value="RS_preATP-grasp-like"/>
    <property type="match status" value="1"/>
</dbReference>
<evidence type="ECO:0000259" key="6">
    <source>
        <dbReference type="PROSITE" id="PS50975"/>
    </source>
</evidence>
<feature type="binding site" evidence="4">
    <location>
        <position position="249"/>
    </location>
    <ligand>
        <name>ATP</name>
        <dbReference type="ChEBI" id="CHEBI:30616"/>
    </ligand>
</feature>
<comment type="subunit">
    <text evidence="4">Homodimer.</text>
</comment>
<keyword evidence="8" id="KW-1185">Reference proteome</keyword>
<dbReference type="Pfam" id="PF02222">
    <property type="entry name" value="ATP-grasp"/>
    <property type="match status" value="1"/>
</dbReference>
<organism evidence="7 8">
    <name type="scientific">Actinomyces slackii</name>
    <dbReference type="NCBI Taxonomy" id="52774"/>
    <lineage>
        <taxon>Bacteria</taxon>
        <taxon>Bacillati</taxon>
        <taxon>Actinomycetota</taxon>
        <taxon>Actinomycetes</taxon>
        <taxon>Actinomycetales</taxon>
        <taxon>Actinomycetaceae</taxon>
        <taxon>Actinomyces</taxon>
    </lineage>
</organism>
<dbReference type="InterPro" id="IPR011761">
    <property type="entry name" value="ATP-grasp"/>
</dbReference>
<keyword evidence="4 7" id="KW-0436">Ligase</keyword>
<dbReference type="InterPro" id="IPR011054">
    <property type="entry name" value="Rudment_hybrid_motif"/>
</dbReference>
<dbReference type="EC" id="6.3.4.18" evidence="4"/>
<dbReference type="Gene3D" id="3.40.50.20">
    <property type="match status" value="1"/>
</dbReference>
<evidence type="ECO:0000313" key="8">
    <source>
        <dbReference type="Proteomes" id="UP000276899"/>
    </source>
</evidence>
<dbReference type="InterPro" id="IPR016185">
    <property type="entry name" value="PreATP-grasp_dom_sf"/>
</dbReference>
<accession>A0A448KG88</accession>
<keyword evidence="3 4" id="KW-0067">ATP-binding</keyword>
<dbReference type="KEGG" id="asla:NCTC11923_02588"/>
<feature type="binding site" evidence="4">
    <location>
        <position position="141"/>
    </location>
    <ligand>
        <name>ATP</name>
        <dbReference type="ChEBI" id="CHEBI:30616"/>
    </ligand>
</feature>
<dbReference type="EMBL" id="LR134363">
    <property type="protein sequence ID" value="VEG75910.1"/>
    <property type="molecule type" value="Genomic_DNA"/>
</dbReference>
<comment type="caution">
    <text evidence="4">Lacks conserved residue(s) required for the propagation of feature annotation.</text>
</comment>
<dbReference type="GO" id="GO:0005829">
    <property type="term" value="C:cytosol"/>
    <property type="evidence" value="ECO:0007669"/>
    <property type="project" value="TreeGrafter"/>
</dbReference>
<dbReference type="PANTHER" id="PTHR11609">
    <property type="entry name" value="PURINE BIOSYNTHESIS PROTEIN 6/7, PUR6/7"/>
    <property type="match status" value="1"/>
</dbReference>
<dbReference type="InterPro" id="IPR040686">
    <property type="entry name" value="PurK_C"/>
</dbReference>
<dbReference type="Gene3D" id="3.30.470.20">
    <property type="entry name" value="ATP-grasp fold, B domain"/>
    <property type="match status" value="1"/>
</dbReference>